<keyword evidence="3" id="KW-1185">Reference proteome</keyword>
<comment type="caution">
    <text evidence="2">The sequence shown here is derived from an EMBL/GenBank/DDBJ whole genome shotgun (WGS) entry which is preliminary data.</text>
</comment>
<proteinExistence type="predicted"/>
<keyword evidence="1" id="KW-0732">Signal</keyword>
<feature type="chain" id="PRO_5014934547" evidence="1">
    <location>
        <begin position="25"/>
        <end position="1078"/>
    </location>
</feature>
<organism evidence="2 3">
    <name type="scientific">Desulfocucumis palustris</name>
    <dbReference type="NCBI Taxonomy" id="1898651"/>
    <lineage>
        <taxon>Bacteria</taxon>
        <taxon>Bacillati</taxon>
        <taxon>Bacillota</taxon>
        <taxon>Clostridia</taxon>
        <taxon>Eubacteriales</taxon>
        <taxon>Desulfocucumaceae</taxon>
        <taxon>Desulfocucumis</taxon>
    </lineage>
</organism>
<dbReference type="EMBL" id="BFAV01000127">
    <property type="protein sequence ID" value="GBF34108.1"/>
    <property type="molecule type" value="Genomic_DNA"/>
</dbReference>
<protein>
    <submittedName>
        <fullName evidence="2">Uncharacterized protein</fullName>
    </submittedName>
</protein>
<evidence type="ECO:0000313" key="2">
    <source>
        <dbReference type="EMBL" id="GBF34108.1"/>
    </source>
</evidence>
<evidence type="ECO:0000313" key="3">
    <source>
        <dbReference type="Proteomes" id="UP000239549"/>
    </source>
</evidence>
<dbReference type="Proteomes" id="UP000239549">
    <property type="component" value="Unassembled WGS sequence"/>
</dbReference>
<dbReference type="RefSeq" id="WP_104372406.1">
    <property type="nucleotide sequence ID" value="NZ_BFAV01000127.1"/>
</dbReference>
<sequence>MNKKRKMAVFSVLFLMLLGGLAYAAGVEDSPYKGREYSHKAFVKFYTNDGVNANRYIGELYCPAYVVKDQKNTGWTAVHTDDIPKNSSLYVDYFGLVNWPQIEGHDDFYLASGPDWGSKVNYLDIGETDWVEYSLNRHKIPIDMSEADLNKIKNDELKMYWKGRAQKLTATKDDPKIVYKAEAQNDPADIVSDGTYYYYILDRVDGQLVGYRDIRVDGEGMKNLIHGEELGGYAHFKLKFNLNLKVGNAQAQISGNQLKCSTMFFRDKAPYIPIHSKTTLRAYIQEEGGTLRLVKETALNSLALDLGEQDTDRQINTWAFTVNEAPKKSATVYYTINKKYENGRWIDENLYLWSRLPEGNLVESIVYGGGARESTYDDNIATVQLNLESQTPEPEEDEENDDQSVNLQAVSVQVLQDGSPVTEIEDTGIYTVRANYKIGNIKKTAPVDIRWYVLDGNERKMKASNYAYAEPNKSLTYEWIWTGSDAIDSDEVDIVAAINITDVNGTWQKLSNTEIGEEETYDDNVTPSITITAKDEETQKYQGDINHTIGGFDTGTGYTGEVIVTWTEVNIPPPPPLPRARVTAILVPPSRDSGYRSRSEMQTSRSTNGLYLKTEDINGATIQGVWIQTEVNGEMEEVFAQCDNNGRFTGKGYLQRVTMVQEAAGEKNTRQIYPKAANKWQSLSGRMDGGIYGQLNEDKKRKKTWVNYKLNDKTILVEMVNNNQFSTASKIMVDNWGNKLTTTAEFQAKQKLYVKVDNFLEPGGDGWQHINVLTGVTGFNASGGPPWMINVANANGQGYHNGKDTGGGWLNPFECHSEEEGYFLIPKYEDPGLKSKYRVSGPAPYTNSDYDHYLKETKQGRLTISRVSLENYFMPGIFLKPCFVPRYKFVPAGDNPNIGTLEETGVEPGYAFVTGDIPPPGDCWVNEAGDIVFTNNTSWAEDVKITVTASYSVCDVEKGEFIGETRVLRDELGSSRETVRSCEQTFKGTVPAGEAQTIGTMSGIMDWIGKNYPGTKEDRIGNGEYYYYRQTGPLDIKITFDEIAVKVTPDYVGEIPVAPAPKLDSRCKLSNKISKDIR</sequence>
<name>A0A2L2XCY7_9FIRM</name>
<evidence type="ECO:0000256" key="1">
    <source>
        <dbReference type="SAM" id="SignalP"/>
    </source>
</evidence>
<gene>
    <name evidence="2" type="ORF">DCCM_3220</name>
</gene>
<dbReference type="AlphaFoldDB" id="A0A2L2XCY7"/>
<accession>A0A2L2XCY7</accession>
<feature type="signal peptide" evidence="1">
    <location>
        <begin position="1"/>
        <end position="24"/>
    </location>
</feature>
<dbReference type="OrthoDB" id="1809945at2"/>
<reference evidence="3" key="1">
    <citation type="submission" date="2018-02" db="EMBL/GenBank/DDBJ databases">
        <title>Genome sequence of Desulfocucumis palustris strain NAW-5.</title>
        <authorList>
            <person name="Watanabe M."/>
            <person name="Kojima H."/>
            <person name="Fukui M."/>
        </authorList>
    </citation>
    <scope>NUCLEOTIDE SEQUENCE [LARGE SCALE GENOMIC DNA]</scope>
    <source>
        <strain evidence="3">NAW-5</strain>
    </source>
</reference>